<dbReference type="EMBL" id="FOZU01000015">
    <property type="protein sequence ID" value="SFS99390.1"/>
    <property type="molecule type" value="Genomic_DNA"/>
</dbReference>
<organism evidence="2 3">
    <name type="scientific">Acinetobacter bohemicus</name>
    <dbReference type="NCBI Taxonomy" id="1435036"/>
    <lineage>
        <taxon>Bacteria</taxon>
        <taxon>Pseudomonadati</taxon>
        <taxon>Pseudomonadota</taxon>
        <taxon>Gammaproteobacteria</taxon>
        <taxon>Moraxellales</taxon>
        <taxon>Moraxellaceae</taxon>
        <taxon>Acinetobacter</taxon>
    </lineage>
</organism>
<evidence type="ECO:0000313" key="3">
    <source>
        <dbReference type="Proteomes" id="UP000182827"/>
    </source>
</evidence>
<dbReference type="RefSeq" id="WP_074946525.1">
    <property type="nucleotide sequence ID" value="NZ_FOZU01000015.1"/>
</dbReference>
<evidence type="ECO:0000259" key="1">
    <source>
        <dbReference type="Pfam" id="PF09356"/>
    </source>
</evidence>
<dbReference type="InterPro" id="IPR018964">
    <property type="entry name" value="Phage_phiJL001_Gp84_C"/>
</dbReference>
<feature type="domain" description="Bacteriophage phiJL001 Gp84 C-terminal" evidence="1">
    <location>
        <begin position="244"/>
        <end position="318"/>
    </location>
</feature>
<dbReference type="Proteomes" id="UP000182827">
    <property type="component" value="Unassembled WGS sequence"/>
</dbReference>
<dbReference type="Pfam" id="PF09356">
    <property type="entry name" value="Phage_BR0599"/>
    <property type="match status" value="1"/>
</dbReference>
<accession>A0A1I6UD90</accession>
<evidence type="ECO:0000313" key="2">
    <source>
        <dbReference type="EMBL" id="SFS99390.1"/>
    </source>
</evidence>
<gene>
    <name evidence="2" type="ORF">SAMN05444586_101596</name>
</gene>
<reference evidence="3" key="1">
    <citation type="submission" date="2016-10" db="EMBL/GenBank/DDBJ databases">
        <authorList>
            <person name="Varghese N."/>
            <person name="Submissions S."/>
        </authorList>
    </citation>
    <scope>NUCLEOTIDE SEQUENCE [LARGE SCALE GENOMIC DNA]</scope>
    <source>
        <strain evidence="3">ANC 5076</strain>
    </source>
</reference>
<keyword evidence="3" id="KW-1185">Reference proteome</keyword>
<protein>
    <recommendedName>
        <fullName evidence="1">Bacteriophage phiJL001 Gp84 C-terminal domain-containing protein</fullName>
    </recommendedName>
</protein>
<name>A0A1I6UD90_9GAMM</name>
<dbReference type="AlphaFoldDB" id="A0A1I6UD90"/>
<proteinExistence type="predicted"/>
<sequence length="327" mass="37207">MDIRVELYQFKHGDKAWYFTNHRKDVMHDGITYKSVRGLDRDAIEDADIDKCEIEVTFPQPYALKNDADDDFIRVFLNKIYFESVYLTVLELEKNETLVLFIGRVTQPKFDDNANTMTLVCSTGESYLNRSILVRKFQKTCPNSIYDRWCGLKFEDWAFDITVTAINGLTISFTVNPTQVKDSEGNLVFEPDYQQLDEFGDPMFEQVPILDEFGNPVLDENNEPTFEAVPVMVQGDPVMETKTYAAGYLNRGLFKKLGVYTFVVGNTANSVTLYREHVGLKVGDVIQLAPGCDQSSKTCDSTFHNGARFGGHPYIPSENPVMNQLIK</sequence>
<dbReference type="Pfam" id="PF09931">
    <property type="entry name" value="Phage_phiJL001_Gp84_N"/>
    <property type="match status" value="1"/>
</dbReference>